<feature type="transmembrane region" description="Helical" evidence="6">
    <location>
        <begin position="16"/>
        <end position="35"/>
    </location>
</feature>
<feature type="transmembrane region" description="Helical" evidence="6">
    <location>
        <begin position="86"/>
        <end position="105"/>
    </location>
</feature>
<accession>U2T6G5</accession>
<dbReference type="GO" id="GO:0022857">
    <property type="term" value="F:transmembrane transporter activity"/>
    <property type="evidence" value="ECO:0007669"/>
    <property type="project" value="InterPro"/>
</dbReference>
<evidence type="ECO:0000256" key="1">
    <source>
        <dbReference type="ARBA" id="ARBA00004141"/>
    </source>
</evidence>
<evidence type="ECO:0000313" key="7">
    <source>
        <dbReference type="EMBL" id="ERL08654.1"/>
    </source>
</evidence>
<dbReference type="RefSeq" id="WP_021725794.1">
    <property type="nucleotide sequence ID" value="NZ_AWEZ01000043.1"/>
</dbReference>
<dbReference type="Pfam" id="PF00939">
    <property type="entry name" value="Na_sulph_symp"/>
    <property type="match status" value="1"/>
</dbReference>
<comment type="subcellular location">
    <subcellularLocation>
        <location evidence="1">Membrane</location>
        <topology evidence="1">Multi-pass membrane protein</topology>
    </subcellularLocation>
</comment>
<feature type="transmembrane region" description="Helical" evidence="6">
    <location>
        <begin position="369"/>
        <end position="389"/>
    </location>
</feature>
<dbReference type="PIRSF" id="PIRSF002457">
    <property type="entry name" value="DASS"/>
    <property type="match status" value="1"/>
</dbReference>
<feature type="transmembrane region" description="Helical" evidence="6">
    <location>
        <begin position="117"/>
        <end position="137"/>
    </location>
</feature>
<dbReference type="NCBIfam" id="TIGR00785">
    <property type="entry name" value="dass"/>
    <property type="match status" value="1"/>
</dbReference>
<feature type="transmembrane region" description="Helical" evidence="6">
    <location>
        <begin position="455"/>
        <end position="477"/>
    </location>
</feature>
<evidence type="ECO:0000256" key="3">
    <source>
        <dbReference type="ARBA" id="ARBA00022692"/>
    </source>
</evidence>
<dbReference type="InterPro" id="IPR001898">
    <property type="entry name" value="SLC13A/DASS"/>
</dbReference>
<evidence type="ECO:0000313" key="8">
    <source>
        <dbReference type="Proteomes" id="UP000016638"/>
    </source>
</evidence>
<evidence type="ECO:0000256" key="2">
    <source>
        <dbReference type="ARBA" id="ARBA00007349"/>
    </source>
</evidence>
<keyword evidence="5 6" id="KW-0472">Membrane</keyword>
<keyword evidence="3 6" id="KW-0812">Transmembrane</keyword>
<dbReference type="PANTHER" id="PTHR42826">
    <property type="entry name" value="DICARBOXYLATE TRANSPORTER 2.1, CHLOROPLASTIC"/>
    <property type="match status" value="1"/>
</dbReference>
<reference evidence="7 8" key="1">
    <citation type="submission" date="2013-08" db="EMBL/GenBank/DDBJ databases">
        <authorList>
            <person name="Durkin A.S."/>
            <person name="Haft D.R."/>
            <person name="McCorrison J."/>
            <person name="Torralba M."/>
            <person name="Gillis M."/>
            <person name="Haft D.H."/>
            <person name="Methe B."/>
            <person name="Sutton G."/>
            <person name="Nelson K.E."/>
        </authorList>
    </citation>
    <scope>NUCLEOTIDE SEQUENCE [LARGE SCALE GENOMIC DNA]</scope>
    <source>
        <strain evidence="7 8">F0195</strain>
    </source>
</reference>
<dbReference type="AlphaFoldDB" id="U2T6G5"/>
<evidence type="ECO:0000256" key="4">
    <source>
        <dbReference type="ARBA" id="ARBA00022989"/>
    </source>
</evidence>
<feature type="transmembrane region" description="Helical" evidence="6">
    <location>
        <begin position="225"/>
        <end position="243"/>
    </location>
</feature>
<feature type="transmembrane region" description="Helical" evidence="6">
    <location>
        <begin position="429"/>
        <end position="448"/>
    </location>
</feature>
<keyword evidence="8" id="KW-1185">Reference proteome</keyword>
<feature type="transmembrane region" description="Helical" evidence="6">
    <location>
        <begin position="47"/>
        <end position="74"/>
    </location>
</feature>
<feature type="transmembrane region" description="Helical" evidence="6">
    <location>
        <begin position="334"/>
        <end position="357"/>
    </location>
</feature>
<comment type="caution">
    <text evidence="7">The sequence shown here is derived from an EMBL/GenBank/DDBJ whole genome shotgun (WGS) entry which is preliminary data.</text>
</comment>
<dbReference type="Proteomes" id="UP000016638">
    <property type="component" value="Unassembled WGS sequence"/>
</dbReference>
<dbReference type="InterPro" id="IPR030676">
    <property type="entry name" value="CitT-rel"/>
</dbReference>
<name>U2T6G5_9ACTN</name>
<proteinExistence type="inferred from homology"/>
<feature type="transmembrane region" description="Helical" evidence="6">
    <location>
        <begin position="281"/>
        <end position="299"/>
    </location>
</feature>
<sequence>MTGTAGRWSTGTGRTGLIKGIVCVALGLILFFLPVPAGVDPRGMHMLGIFIGTILALILQPLPTSAVAIIGLALAMATGSMSTKEAFSGLGSGSVWLIVAAYFIAQGFVKTGLGRRIAIWFLSKLGGSSLGTAYGLAVTDLILSPAMPSNTARLGGVLFPIITSIGKLQDSTPEGGDASRKRIGAYLCATANNVNAVTSAMFLTAMAGGPICMGLAAEQGITLDWVTWALGGIVPGLVALALLPRVVHAIFPPTLKDTPEARQNAIQEQRSMGRMSVQERIMGMTFLAMLVLWCLGSTLDMAAVTVAFLGVSILLVTHVIDWKDMAANKSAWQTLIFFGILIGMASQLNTLGVISWIGGFLAGGIEGMSWPVVLVLLTIFYFVLHYLFASELSQISALYTLFLTVAIAAGVPSLLAALMLGAASALMGAMTHYASGPAALIFGAGYLTTPEYFRIGAVCGVVMLATWLTVGLGWWHIIGLW</sequence>
<comment type="similarity">
    <text evidence="2">Belongs to the SLC13A/DASS transporter (TC 2.A.47) family. DIT1 subfamily.</text>
</comment>
<dbReference type="OrthoDB" id="3170849at2"/>
<gene>
    <name evidence="7" type="ORF">HMPREF1316_0314</name>
</gene>
<dbReference type="GO" id="GO:0016020">
    <property type="term" value="C:membrane"/>
    <property type="evidence" value="ECO:0007669"/>
    <property type="project" value="UniProtKB-SubCell"/>
</dbReference>
<dbReference type="EMBL" id="AWEZ01000043">
    <property type="protein sequence ID" value="ERL08654.1"/>
    <property type="molecule type" value="Genomic_DNA"/>
</dbReference>
<keyword evidence="4 6" id="KW-1133">Transmembrane helix</keyword>
<evidence type="ECO:0000256" key="6">
    <source>
        <dbReference type="SAM" id="Phobius"/>
    </source>
</evidence>
<organism evidence="7 8">
    <name type="scientific">Olsenella profusa F0195</name>
    <dbReference type="NCBI Taxonomy" id="1125712"/>
    <lineage>
        <taxon>Bacteria</taxon>
        <taxon>Bacillati</taxon>
        <taxon>Actinomycetota</taxon>
        <taxon>Coriobacteriia</taxon>
        <taxon>Coriobacteriales</taxon>
        <taxon>Atopobiaceae</taxon>
        <taxon>Olsenella</taxon>
    </lineage>
</organism>
<dbReference type="PATRIC" id="fig|1125712.3.peg.943"/>
<dbReference type="STRING" id="1125712.HMPREF1316_0314"/>
<protein>
    <submittedName>
        <fullName evidence="7">Transporter, DASS family</fullName>
    </submittedName>
</protein>
<evidence type="ECO:0000256" key="5">
    <source>
        <dbReference type="ARBA" id="ARBA00023136"/>
    </source>
</evidence>
<dbReference type="eggNOG" id="COG0471">
    <property type="taxonomic scope" value="Bacteria"/>
</dbReference>
<feature type="transmembrane region" description="Helical" evidence="6">
    <location>
        <begin position="401"/>
        <end position="423"/>
    </location>
</feature>